<comment type="caution">
    <text evidence="2">The sequence shown here is derived from an EMBL/GenBank/DDBJ whole genome shotgun (WGS) entry which is preliminary data.</text>
</comment>
<sequence>MLETQLHNLGFHKNEIKVYLALFELGQCKAGDIILHTKLHRNLVYTALEELEKKELLTKTIAKSVAKFSANNPERLVEELENKKQLAQEIAKKLKERQNEAPREITVFEGIEGMKKFKEKSLNIFPDSTNYIISASSLNVIPELENFWREYHRKRSRRGIPGKFLIDQNTDKEAVAVRRELPHTELKYLPFGTKMPIWFEMFGDYLGIGLPSENPLLFSIKSREAVAGMKEFFNYFWNNNTTTLRGENGARTFIEDTLNSTDVYWIGGNSGIEKFYPQVWHDYKKQRVNKKVFWHDLIDPGMTLSSAESGKTIYDEAYYEYKFLPEAVAGPHVICIYGNKVANIVWKEDSVINIIEDEAVAESYKKYFNYLWNQETQILYGIEALKKLWLEAIDCGELRWIGARGYTIDNYPKIYAEVLKKAQNTPGIIWKNIIDPEFKGHALTKLPWVKTKYNLSKTRNPIPIWLFGNKVLIVNWAKKEPIIFVSTNKSLIQSYSDNFEELWNLKK</sequence>
<dbReference type="InterPro" id="IPR036390">
    <property type="entry name" value="WH_DNA-bd_sf"/>
</dbReference>
<dbReference type="Gene3D" id="1.10.10.10">
    <property type="entry name" value="Winged helix-like DNA-binding domain superfamily/Winged helix DNA-binding domain"/>
    <property type="match status" value="1"/>
</dbReference>
<protein>
    <recommendedName>
        <fullName evidence="1">Transcription regulator TrmB N-terminal domain-containing protein</fullName>
    </recommendedName>
</protein>
<dbReference type="SUPFAM" id="SSF46785">
    <property type="entry name" value="Winged helix' DNA-binding domain"/>
    <property type="match status" value="1"/>
</dbReference>
<dbReference type="InterPro" id="IPR051797">
    <property type="entry name" value="TrmB-like"/>
</dbReference>
<dbReference type="AlphaFoldDB" id="A0A0G0GMY0"/>
<dbReference type="PANTHER" id="PTHR34293">
    <property type="entry name" value="HTH-TYPE TRANSCRIPTIONAL REGULATOR TRMBL2"/>
    <property type="match status" value="1"/>
</dbReference>
<evidence type="ECO:0000313" key="3">
    <source>
        <dbReference type="Proteomes" id="UP000034849"/>
    </source>
</evidence>
<name>A0A0G0GMY0_9BACT</name>
<dbReference type="InterPro" id="IPR036388">
    <property type="entry name" value="WH-like_DNA-bd_sf"/>
</dbReference>
<gene>
    <name evidence="2" type="ORF">US42_C0008G0026</name>
</gene>
<evidence type="ECO:0000313" key="2">
    <source>
        <dbReference type="EMBL" id="KKQ27515.1"/>
    </source>
</evidence>
<dbReference type="EMBL" id="LBSX01000008">
    <property type="protein sequence ID" value="KKQ27515.1"/>
    <property type="molecule type" value="Genomic_DNA"/>
</dbReference>
<dbReference type="Pfam" id="PF01978">
    <property type="entry name" value="TrmB"/>
    <property type="match status" value="1"/>
</dbReference>
<dbReference type="InterPro" id="IPR002831">
    <property type="entry name" value="Tscrpt_reg_TrmB_N"/>
</dbReference>
<accession>A0A0G0GMY0</accession>
<proteinExistence type="predicted"/>
<dbReference type="PANTHER" id="PTHR34293:SF1">
    <property type="entry name" value="HTH-TYPE TRANSCRIPTIONAL REGULATOR TRMBL2"/>
    <property type="match status" value="1"/>
</dbReference>
<evidence type="ECO:0000259" key="1">
    <source>
        <dbReference type="Pfam" id="PF01978"/>
    </source>
</evidence>
<organism evidence="2 3">
    <name type="scientific">Candidatus Magasanikbacteria bacterium GW2011_GWC2_37_14</name>
    <dbReference type="NCBI Taxonomy" id="1619046"/>
    <lineage>
        <taxon>Bacteria</taxon>
        <taxon>Candidatus Magasanikiibacteriota</taxon>
    </lineage>
</organism>
<dbReference type="Proteomes" id="UP000034849">
    <property type="component" value="Unassembled WGS sequence"/>
</dbReference>
<feature type="domain" description="Transcription regulator TrmB N-terminal" evidence="1">
    <location>
        <begin position="6"/>
        <end position="73"/>
    </location>
</feature>
<reference evidence="2 3" key="1">
    <citation type="journal article" date="2015" name="Nature">
        <title>rRNA introns, odd ribosomes, and small enigmatic genomes across a large radiation of phyla.</title>
        <authorList>
            <person name="Brown C.T."/>
            <person name="Hug L.A."/>
            <person name="Thomas B.C."/>
            <person name="Sharon I."/>
            <person name="Castelle C.J."/>
            <person name="Singh A."/>
            <person name="Wilkins M.J."/>
            <person name="Williams K.H."/>
            <person name="Banfield J.F."/>
        </authorList>
    </citation>
    <scope>NUCLEOTIDE SEQUENCE [LARGE SCALE GENOMIC DNA]</scope>
</reference>
<dbReference type="STRING" id="1619046.US42_C0008G0026"/>